<dbReference type="PANTHER" id="PTHR35526:SF3">
    <property type="entry name" value="ANTI-SIGMA-F FACTOR RSBW"/>
    <property type="match status" value="1"/>
</dbReference>
<keyword evidence="1" id="KW-0723">Serine/threonine-protein kinase</keyword>
<evidence type="ECO:0000256" key="1">
    <source>
        <dbReference type="ARBA" id="ARBA00022527"/>
    </source>
</evidence>
<dbReference type="Pfam" id="PF13581">
    <property type="entry name" value="HATPase_c_2"/>
    <property type="match status" value="1"/>
</dbReference>
<keyword evidence="4" id="KW-1185">Reference proteome</keyword>
<protein>
    <submittedName>
        <fullName evidence="3">Serine phosphatase RsbU, regulator of sigma subunit</fullName>
    </submittedName>
</protein>
<name>A0ABX2EX05_9PSEU</name>
<reference evidence="3 4" key="1">
    <citation type="submission" date="2020-01" db="EMBL/GenBank/DDBJ databases">
        <title>Kibdelosporangium persica a novel Actinomycetes from a hot desert in Iran.</title>
        <authorList>
            <person name="Safaei N."/>
            <person name="Zaburannyi N."/>
            <person name="Mueller R."/>
            <person name="Wink J."/>
        </authorList>
    </citation>
    <scope>NUCLEOTIDE SEQUENCE [LARGE SCALE GENOMIC DNA]</scope>
    <source>
        <strain evidence="3 4">4NS15</strain>
    </source>
</reference>
<evidence type="ECO:0000313" key="3">
    <source>
        <dbReference type="EMBL" id="NRN63240.1"/>
    </source>
</evidence>
<dbReference type="InterPro" id="IPR050267">
    <property type="entry name" value="Anti-sigma-factor_SerPK"/>
</dbReference>
<accession>A0ABX2EX05</accession>
<keyword evidence="1" id="KW-0808">Transferase</keyword>
<dbReference type="EMBL" id="JAAATY010000001">
    <property type="protein sequence ID" value="NRN63240.1"/>
    <property type="molecule type" value="Genomic_DNA"/>
</dbReference>
<keyword evidence="1" id="KW-0418">Kinase</keyword>
<dbReference type="Gene3D" id="3.30.565.10">
    <property type="entry name" value="Histidine kinase-like ATPase, C-terminal domain"/>
    <property type="match status" value="1"/>
</dbReference>
<feature type="domain" description="Histidine kinase/HSP90-like ATPase" evidence="2">
    <location>
        <begin position="36"/>
        <end position="152"/>
    </location>
</feature>
<dbReference type="PANTHER" id="PTHR35526">
    <property type="entry name" value="ANTI-SIGMA-F FACTOR RSBW-RELATED"/>
    <property type="match status" value="1"/>
</dbReference>
<proteinExistence type="predicted"/>
<dbReference type="InterPro" id="IPR036890">
    <property type="entry name" value="HATPase_C_sf"/>
</dbReference>
<dbReference type="InterPro" id="IPR003594">
    <property type="entry name" value="HATPase_dom"/>
</dbReference>
<dbReference type="SUPFAM" id="SSF55874">
    <property type="entry name" value="ATPase domain of HSP90 chaperone/DNA topoisomerase II/histidine kinase"/>
    <property type="match status" value="1"/>
</dbReference>
<sequence>MPDDQSLNAWARTLPPAAADVVARSDLAHPHVHMRFPATPAQVGVARAQVTEWTRRLGLPTVHGQDIVLATDEAISNAVEHAYPGDSGTLTLFAARIQPDHAVRIIVSDEGEWRPPPENPGFRGRGLVMMERLAEVFELAHTPLGTTVVLGWPATPDSRADDSDLAVPWATHDQ</sequence>
<dbReference type="CDD" id="cd16936">
    <property type="entry name" value="HATPase_RsbW-like"/>
    <property type="match status" value="1"/>
</dbReference>
<gene>
    <name evidence="3" type="ORF">GC106_4410</name>
</gene>
<dbReference type="Proteomes" id="UP000763557">
    <property type="component" value="Unassembled WGS sequence"/>
</dbReference>
<organism evidence="3 4">
    <name type="scientific">Kibdelosporangium persicum</name>
    <dbReference type="NCBI Taxonomy" id="2698649"/>
    <lineage>
        <taxon>Bacteria</taxon>
        <taxon>Bacillati</taxon>
        <taxon>Actinomycetota</taxon>
        <taxon>Actinomycetes</taxon>
        <taxon>Pseudonocardiales</taxon>
        <taxon>Pseudonocardiaceae</taxon>
        <taxon>Kibdelosporangium</taxon>
    </lineage>
</organism>
<evidence type="ECO:0000259" key="2">
    <source>
        <dbReference type="Pfam" id="PF13581"/>
    </source>
</evidence>
<evidence type="ECO:0000313" key="4">
    <source>
        <dbReference type="Proteomes" id="UP000763557"/>
    </source>
</evidence>
<comment type="caution">
    <text evidence="3">The sequence shown here is derived from an EMBL/GenBank/DDBJ whole genome shotgun (WGS) entry which is preliminary data.</text>
</comment>